<dbReference type="NCBIfam" id="TIGR01951">
    <property type="entry name" value="nusB"/>
    <property type="match status" value="1"/>
</dbReference>
<organism evidence="8 9">
    <name type="scientific">Latilactobacillus fuchuensis DSM 14340 = JCM 11249</name>
    <dbReference type="NCBI Taxonomy" id="1423747"/>
    <lineage>
        <taxon>Bacteria</taxon>
        <taxon>Bacillati</taxon>
        <taxon>Bacillota</taxon>
        <taxon>Bacilli</taxon>
        <taxon>Lactobacillales</taxon>
        <taxon>Lactobacillaceae</taxon>
        <taxon>Latilactobacillus</taxon>
    </lineage>
</organism>
<keyword evidence="3 6" id="KW-0694">RNA-binding</keyword>
<dbReference type="PANTHER" id="PTHR11078:SF3">
    <property type="entry name" value="ANTITERMINATION NUSB DOMAIN-CONTAINING PROTEIN"/>
    <property type="match status" value="1"/>
</dbReference>
<comment type="caution">
    <text evidence="8">The sequence shown here is derived from an EMBL/GenBank/DDBJ whole genome shotgun (WGS) entry which is preliminary data.</text>
</comment>
<evidence type="ECO:0000313" key="8">
    <source>
        <dbReference type="EMBL" id="KRL61510.1"/>
    </source>
</evidence>
<keyword evidence="2 6" id="KW-0889">Transcription antitermination</keyword>
<dbReference type="eggNOG" id="COG0781">
    <property type="taxonomic scope" value="Bacteria"/>
</dbReference>
<dbReference type="Pfam" id="PF01029">
    <property type="entry name" value="NusB"/>
    <property type="match status" value="1"/>
</dbReference>
<dbReference type="InterPro" id="IPR006027">
    <property type="entry name" value="NusB_RsmB_TIM44"/>
</dbReference>
<feature type="domain" description="NusB/RsmB/TIM44" evidence="7">
    <location>
        <begin position="7"/>
        <end position="140"/>
    </location>
</feature>
<dbReference type="STRING" id="1423747.FC69_GL000727"/>
<name>A0A0R1RX07_9LACO</name>
<evidence type="ECO:0000256" key="1">
    <source>
        <dbReference type="ARBA" id="ARBA00005952"/>
    </source>
</evidence>
<evidence type="ECO:0000256" key="4">
    <source>
        <dbReference type="ARBA" id="ARBA00023015"/>
    </source>
</evidence>
<dbReference type="Proteomes" id="UP000051264">
    <property type="component" value="Unassembled WGS sequence"/>
</dbReference>
<keyword evidence="5 6" id="KW-0804">Transcription</keyword>
<dbReference type="InterPro" id="IPR035926">
    <property type="entry name" value="NusB-like_sf"/>
</dbReference>
<evidence type="ECO:0000256" key="6">
    <source>
        <dbReference type="HAMAP-Rule" id="MF_00073"/>
    </source>
</evidence>
<dbReference type="GO" id="GO:0005829">
    <property type="term" value="C:cytosol"/>
    <property type="evidence" value="ECO:0007669"/>
    <property type="project" value="TreeGrafter"/>
</dbReference>
<evidence type="ECO:0000259" key="7">
    <source>
        <dbReference type="Pfam" id="PF01029"/>
    </source>
</evidence>
<keyword evidence="4 6" id="KW-0805">Transcription regulation</keyword>
<dbReference type="GO" id="GO:0006353">
    <property type="term" value="P:DNA-templated transcription termination"/>
    <property type="evidence" value="ECO:0007669"/>
    <property type="project" value="UniProtKB-UniRule"/>
</dbReference>
<dbReference type="PANTHER" id="PTHR11078">
    <property type="entry name" value="N UTILIZATION SUBSTANCE PROTEIN B-RELATED"/>
    <property type="match status" value="1"/>
</dbReference>
<dbReference type="AlphaFoldDB" id="A0A0R1RX07"/>
<evidence type="ECO:0000256" key="5">
    <source>
        <dbReference type="ARBA" id="ARBA00023163"/>
    </source>
</evidence>
<dbReference type="EMBL" id="AZEX01000018">
    <property type="protein sequence ID" value="KRL61510.1"/>
    <property type="molecule type" value="Genomic_DNA"/>
</dbReference>
<accession>A0A0R1RX07</accession>
<comment type="similarity">
    <text evidence="1 6">Belongs to the NusB family.</text>
</comment>
<dbReference type="RefSeq" id="WP_025082478.1">
    <property type="nucleotide sequence ID" value="NZ_AZEX01000018.1"/>
</dbReference>
<dbReference type="GO" id="GO:0003723">
    <property type="term" value="F:RNA binding"/>
    <property type="evidence" value="ECO:0007669"/>
    <property type="project" value="UniProtKB-UniRule"/>
</dbReference>
<sequence length="143" mass="15830">MSNLNRHQIRQAAFQVLFAMNANQTLTAEEASQAVLTMDQFDAEEVEAVAVPDYLTFLVAGVTENQAALDEALTPYLKKGWQLSRLAKPDLIILRLGLFEMQNSTEAPAKVALNEALELAKQFTDDQAKGFINGVLSKFIENK</sequence>
<dbReference type="InterPro" id="IPR011605">
    <property type="entry name" value="NusB_fam"/>
</dbReference>
<dbReference type="NCBIfam" id="NF001223">
    <property type="entry name" value="PRK00202.1-1"/>
    <property type="match status" value="1"/>
</dbReference>
<comment type="function">
    <text evidence="6">Involved in transcription antitermination. Required for transcription of ribosomal RNA (rRNA) genes. Binds specifically to the boxA antiterminator sequence of the ribosomal RNA (rrn) operons.</text>
</comment>
<dbReference type="GO" id="GO:0031564">
    <property type="term" value="P:transcription antitermination"/>
    <property type="evidence" value="ECO:0007669"/>
    <property type="project" value="UniProtKB-KW"/>
</dbReference>
<dbReference type="OrthoDB" id="9811381at2"/>
<evidence type="ECO:0000256" key="2">
    <source>
        <dbReference type="ARBA" id="ARBA00022814"/>
    </source>
</evidence>
<dbReference type="PATRIC" id="fig|1423747.3.peg.742"/>
<evidence type="ECO:0000313" key="9">
    <source>
        <dbReference type="Proteomes" id="UP000051264"/>
    </source>
</evidence>
<gene>
    <name evidence="6" type="primary">nusB</name>
    <name evidence="8" type="ORF">FC69_GL000727</name>
</gene>
<dbReference type="HAMAP" id="MF_00073">
    <property type="entry name" value="NusB"/>
    <property type="match status" value="1"/>
</dbReference>
<dbReference type="SUPFAM" id="SSF48013">
    <property type="entry name" value="NusB-like"/>
    <property type="match status" value="1"/>
</dbReference>
<evidence type="ECO:0000256" key="3">
    <source>
        <dbReference type="ARBA" id="ARBA00022884"/>
    </source>
</evidence>
<protein>
    <recommendedName>
        <fullName evidence="6">Transcription antitermination protein NusB</fullName>
    </recommendedName>
    <alternativeName>
        <fullName evidence="6">Antitermination factor NusB</fullName>
    </alternativeName>
</protein>
<proteinExistence type="inferred from homology"/>
<dbReference type="Gene3D" id="1.10.940.10">
    <property type="entry name" value="NusB-like"/>
    <property type="match status" value="1"/>
</dbReference>
<reference evidence="8 9" key="1">
    <citation type="journal article" date="2015" name="Genome Announc.">
        <title>Expanding the biotechnology potential of lactobacilli through comparative genomics of 213 strains and associated genera.</title>
        <authorList>
            <person name="Sun Z."/>
            <person name="Harris H.M."/>
            <person name="McCann A."/>
            <person name="Guo C."/>
            <person name="Argimon S."/>
            <person name="Zhang W."/>
            <person name="Yang X."/>
            <person name="Jeffery I.B."/>
            <person name="Cooney J.C."/>
            <person name="Kagawa T.F."/>
            <person name="Liu W."/>
            <person name="Song Y."/>
            <person name="Salvetti E."/>
            <person name="Wrobel A."/>
            <person name="Rasinkangas P."/>
            <person name="Parkhill J."/>
            <person name="Rea M.C."/>
            <person name="O'Sullivan O."/>
            <person name="Ritari J."/>
            <person name="Douillard F.P."/>
            <person name="Paul Ross R."/>
            <person name="Yang R."/>
            <person name="Briner A.E."/>
            <person name="Felis G.E."/>
            <person name="de Vos W.M."/>
            <person name="Barrangou R."/>
            <person name="Klaenhammer T.R."/>
            <person name="Caufield P.W."/>
            <person name="Cui Y."/>
            <person name="Zhang H."/>
            <person name="O'Toole P.W."/>
        </authorList>
    </citation>
    <scope>NUCLEOTIDE SEQUENCE [LARGE SCALE GENOMIC DNA]</scope>
    <source>
        <strain evidence="8 9">DSM 14340</strain>
    </source>
</reference>